<dbReference type="SUPFAM" id="SSF53748">
    <property type="entry name" value="Phosphoglycerate kinase"/>
    <property type="match status" value="1"/>
</dbReference>
<feature type="binding site" evidence="12 13">
    <location>
        <begin position="21"/>
        <end position="23"/>
    </location>
    <ligand>
        <name>substrate</name>
    </ligand>
</feature>
<dbReference type="EMBL" id="JALBUR010000063">
    <property type="protein sequence ID" value="MDX8420660.1"/>
    <property type="molecule type" value="Genomic_DNA"/>
</dbReference>
<evidence type="ECO:0000256" key="1">
    <source>
        <dbReference type="ARBA" id="ARBA00000642"/>
    </source>
</evidence>
<feature type="binding site" evidence="13">
    <location>
        <position position="119"/>
    </location>
    <ligand>
        <name>(2R)-3-phosphoglycerate</name>
        <dbReference type="ChEBI" id="CHEBI:58272"/>
    </ligand>
</feature>
<keyword evidence="9 12" id="KW-0418">Kinase</keyword>
<evidence type="ECO:0000256" key="2">
    <source>
        <dbReference type="ARBA" id="ARBA00004838"/>
    </source>
</evidence>
<dbReference type="FunFam" id="3.40.50.1260:FF:000003">
    <property type="entry name" value="Phosphoglycerate kinase"/>
    <property type="match status" value="1"/>
</dbReference>
<keyword evidence="8 12" id="KW-0547">Nucleotide-binding</keyword>
<dbReference type="CDD" id="cd00318">
    <property type="entry name" value="Phosphoglycerate_kinase"/>
    <property type="match status" value="1"/>
</dbReference>
<feature type="binding site" evidence="12 14">
    <location>
        <begin position="351"/>
        <end position="354"/>
    </location>
    <ligand>
        <name>ATP</name>
        <dbReference type="ChEBI" id="CHEBI:30616"/>
    </ligand>
</feature>
<reference evidence="16 17" key="1">
    <citation type="submission" date="2022-03" db="EMBL/GenBank/DDBJ databases">
        <title>Novel taxa within the pig intestine.</title>
        <authorList>
            <person name="Wylensek D."/>
            <person name="Bishof K."/>
            <person name="Afrizal A."/>
            <person name="Clavel T."/>
        </authorList>
    </citation>
    <scope>NUCLEOTIDE SEQUENCE [LARGE SCALE GENOMIC DNA]</scope>
    <source>
        <strain evidence="16 17">CLA-KB-P133</strain>
    </source>
</reference>
<dbReference type="PROSITE" id="PS00111">
    <property type="entry name" value="PGLYCERATE_KINASE"/>
    <property type="match status" value="1"/>
</dbReference>
<evidence type="ECO:0000256" key="3">
    <source>
        <dbReference type="ARBA" id="ARBA00008982"/>
    </source>
</evidence>
<dbReference type="GO" id="GO:0004618">
    <property type="term" value="F:phosphoglycerate kinase activity"/>
    <property type="evidence" value="ECO:0007669"/>
    <property type="project" value="UniProtKB-UniRule"/>
</dbReference>
<evidence type="ECO:0000256" key="4">
    <source>
        <dbReference type="ARBA" id="ARBA00011245"/>
    </source>
</evidence>
<keyword evidence="7 12" id="KW-0808">Transferase</keyword>
<dbReference type="Gene3D" id="3.40.50.1260">
    <property type="entry name" value="Phosphoglycerate kinase, N-terminal domain"/>
    <property type="match status" value="2"/>
</dbReference>
<dbReference type="GO" id="GO:0005829">
    <property type="term" value="C:cytosol"/>
    <property type="evidence" value="ECO:0007669"/>
    <property type="project" value="UniProtKB-ARBA"/>
</dbReference>
<keyword evidence="10 12" id="KW-0067">ATP-binding</keyword>
<keyword evidence="11 12" id="KW-0324">Glycolysis</keyword>
<comment type="similarity">
    <text evidence="3 12 15">Belongs to the phosphoglycerate kinase family.</text>
</comment>
<dbReference type="PRINTS" id="PR00477">
    <property type="entry name" value="PHGLYCKINASE"/>
</dbReference>
<dbReference type="PANTHER" id="PTHR11406">
    <property type="entry name" value="PHOSPHOGLYCERATE KINASE"/>
    <property type="match status" value="1"/>
</dbReference>
<dbReference type="PANTHER" id="PTHR11406:SF23">
    <property type="entry name" value="PHOSPHOGLYCERATE KINASE 1, CHLOROPLASTIC-RELATED"/>
    <property type="match status" value="1"/>
</dbReference>
<comment type="pathway">
    <text evidence="2 12">Carbohydrate degradation; glycolysis; pyruvate from D-glyceraldehyde 3-phosphate: step 2/5.</text>
</comment>
<name>A0AB35U9Y7_9FIRM</name>
<comment type="catalytic activity">
    <reaction evidence="1 12 15">
        <text>(2R)-3-phosphoglycerate + ATP = (2R)-3-phospho-glyceroyl phosphate + ADP</text>
        <dbReference type="Rhea" id="RHEA:14801"/>
        <dbReference type="ChEBI" id="CHEBI:30616"/>
        <dbReference type="ChEBI" id="CHEBI:57604"/>
        <dbReference type="ChEBI" id="CHEBI:58272"/>
        <dbReference type="ChEBI" id="CHEBI:456216"/>
        <dbReference type="EC" id="2.7.2.3"/>
    </reaction>
</comment>
<sequence>MSKVTVKDLDVRGKHVIVRVDFNVPHKGSVITDDNRVRAALPTIQYLTENGAKVLLLSHLGKIKTEEDKAKNDMSIVADCLAKLQSAPVKFVNATRGPELENAVKEQAEGTIVLMQNTRYEKGETKNDPELGKYWASLGDLFVEDAFGSVHRAHASTVGIPSNLPKDCSAVGFLVEKELNVLGKALNDPARPFVAILGGAKVSDKIGVIENLLKIADKVIIGGGMSYTFSAAQGGKVGTSLLEADKEDLAKEFMEKGKGKLFLPVDTVVANDFDNPTDVKTVKAGEIPDGYMGLDIGPETVKLFQKELAGAKTVFWNGPMGVFEKPAFAKGTEAVCETLAGLEGATTIIGGGDSASAAKNLGFADKFSHISTGGGASLEFMEGKELPGVAVIPEK</sequence>
<dbReference type="FunFam" id="3.40.50.1260:FF:000006">
    <property type="entry name" value="Phosphoglycerate kinase"/>
    <property type="match status" value="1"/>
</dbReference>
<evidence type="ECO:0000256" key="14">
    <source>
        <dbReference type="PIRSR" id="PIRSR000724-2"/>
    </source>
</evidence>
<dbReference type="Proteomes" id="UP001286174">
    <property type="component" value="Unassembled WGS sequence"/>
</dbReference>
<feature type="binding site" evidence="13">
    <location>
        <position position="36"/>
    </location>
    <ligand>
        <name>(2R)-3-phosphoglycerate</name>
        <dbReference type="ChEBI" id="CHEBI:58272"/>
    </ligand>
</feature>
<feature type="binding site" evidence="12 14">
    <location>
        <position position="324"/>
    </location>
    <ligand>
        <name>ATP</name>
        <dbReference type="ChEBI" id="CHEBI:30616"/>
    </ligand>
</feature>
<evidence type="ECO:0000313" key="16">
    <source>
        <dbReference type="EMBL" id="MDX8420660.1"/>
    </source>
</evidence>
<dbReference type="GO" id="GO:0006096">
    <property type="term" value="P:glycolytic process"/>
    <property type="evidence" value="ECO:0007669"/>
    <property type="project" value="UniProtKB-UniRule"/>
</dbReference>
<comment type="subunit">
    <text evidence="4 12">Monomer.</text>
</comment>
<keyword evidence="12" id="KW-0963">Cytoplasm</keyword>
<evidence type="ECO:0000256" key="9">
    <source>
        <dbReference type="ARBA" id="ARBA00022777"/>
    </source>
</evidence>
<dbReference type="RefSeq" id="WP_108774356.1">
    <property type="nucleotide sequence ID" value="NZ_JALBUR010000063.1"/>
</dbReference>
<dbReference type="EC" id="2.7.2.3" evidence="5 12"/>
<organism evidence="16 17">
    <name type="scientific">Grylomicrobium aquisgranensis</name>
    <dbReference type="NCBI Taxonomy" id="2926318"/>
    <lineage>
        <taxon>Bacteria</taxon>
        <taxon>Bacillati</taxon>
        <taxon>Bacillota</taxon>
        <taxon>Erysipelotrichia</taxon>
        <taxon>Erysipelotrichales</taxon>
        <taxon>Erysipelotrichaceae</taxon>
        <taxon>Grylomicrobium</taxon>
    </lineage>
</organism>
<feature type="binding site" evidence="12">
    <location>
        <position position="293"/>
    </location>
    <ligand>
        <name>ATP</name>
        <dbReference type="ChEBI" id="CHEBI:30616"/>
    </ligand>
</feature>
<feature type="binding site" evidence="12">
    <location>
        <position position="119"/>
    </location>
    <ligand>
        <name>substrate</name>
    </ligand>
</feature>
<evidence type="ECO:0000256" key="13">
    <source>
        <dbReference type="PIRSR" id="PIRSR000724-1"/>
    </source>
</evidence>
<evidence type="ECO:0000256" key="11">
    <source>
        <dbReference type="ARBA" id="ARBA00023152"/>
    </source>
</evidence>
<dbReference type="InterPro" id="IPR015911">
    <property type="entry name" value="Phosphoglycerate_kinase_CS"/>
</dbReference>
<feature type="binding site" evidence="12">
    <location>
        <position position="36"/>
    </location>
    <ligand>
        <name>substrate</name>
    </ligand>
</feature>
<evidence type="ECO:0000256" key="10">
    <source>
        <dbReference type="ARBA" id="ARBA00022840"/>
    </source>
</evidence>
<comment type="subcellular location">
    <subcellularLocation>
        <location evidence="12">Cytoplasm</location>
    </subcellularLocation>
</comment>
<protein>
    <recommendedName>
        <fullName evidence="6 12">Phosphoglycerate kinase</fullName>
        <ecNumber evidence="5 12">2.7.2.3</ecNumber>
    </recommendedName>
</protein>
<keyword evidence="17" id="KW-1185">Reference proteome</keyword>
<dbReference type="GO" id="GO:0043531">
    <property type="term" value="F:ADP binding"/>
    <property type="evidence" value="ECO:0007669"/>
    <property type="project" value="TreeGrafter"/>
</dbReference>
<dbReference type="InterPro" id="IPR036043">
    <property type="entry name" value="Phosphoglycerate_kinase_sf"/>
</dbReference>
<dbReference type="InterPro" id="IPR001576">
    <property type="entry name" value="Phosphoglycerate_kinase"/>
</dbReference>
<evidence type="ECO:0000256" key="12">
    <source>
        <dbReference type="HAMAP-Rule" id="MF_00145"/>
    </source>
</evidence>
<dbReference type="GO" id="GO:0006094">
    <property type="term" value="P:gluconeogenesis"/>
    <property type="evidence" value="ECO:0007669"/>
    <property type="project" value="TreeGrafter"/>
</dbReference>
<dbReference type="AlphaFoldDB" id="A0AB35U9Y7"/>
<dbReference type="Pfam" id="PF00162">
    <property type="entry name" value="PGK"/>
    <property type="match status" value="1"/>
</dbReference>
<evidence type="ECO:0000256" key="8">
    <source>
        <dbReference type="ARBA" id="ARBA00022741"/>
    </source>
</evidence>
<dbReference type="HAMAP" id="MF_00145">
    <property type="entry name" value="Phosphoglyc_kinase"/>
    <property type="match status" value="1"/>
</dbReference>
<proteinExistence type="inferred from homology"/>
<evidence type="ECO:0000256" key="15">
    <source>
        <dbReference type="RuleBase" id="RU000532"/>
    </source>
</evidence>
<feature type="binding site" evidence="12 13">
    <location>
        <begin position="59"/>
        <end position="62"/>
    </location>
    <ligand>
        <name>substrate</name>
    </ligand>
</feature>
<accession>A0AB35U9Y7</accession>
<gene>
    <name evidence="12" type="primary">pgk</name>
    <name evidence="16" type="ORF">MOZ60_11290</name>
</gene>
<dbReference type="PIRSF" id="PIRSF000724">
    <property type="entry name" value="Pgk"/>
    <property type="match status" value="1"/>
</dbReference>
<dbReference type="InterPro" id="IPR015824">
    <property type="entry name" value="Phosphoglycerate_kinase_N"/>
</dbReference>
<evidence type="ECO:0000256" key="5">
    <source>
        <dbReference type="ARBA" id="ARBA00013061"/>
    </source>
</evidence>
<dbReference type="GO" id="GO:0005524">
    <property type="term" value="F:ATP binding"/>
    <property type="evidence" value="ECO:0007669"/>
    <property type="project" value="UniProtKB-KW"/>
</dbReference>
<evidence type="ECO:0000313" key="17">
    <source>
        <dbReference type="Proteomes" id="UP001286174"/>
    </source>
</evidence>
<feature type="binding site" evidence="12 14">
    <location>
        <position position="205"/>
    </location>
    <ligand>
        <name>ATP</name>
        <dbReference type="ChEBI" id="CHEBI:30616"/>
    </ligand>
</feature>
<comment type="caution">
    <text evidence="16">The sequence shown here is derived from an EMBL/GenBank/DDBJ whole genome shotgun (WGS) entry which is preliminary data.</text>
</comment>
<evidence type="ECO:0000256" key="7">
    <source>
        <dbReference type="ARBA" id="ARBA00022679"/>
    </source>
</evidence>
<evidence type="ECO:0000256" key="6">
    <source>
        <dbReference type="ARBA" id="ARBA00016471"/>
    </source>
</evidence>
<feature type="binding site" evidence="12">
    <location>
        <position position="152"/>
    </location>
    <ligand>
        <name>substrate</name>
    </ligand>
</feature>
<feature type="binding site" evidence="13">
    <location>
        <position position="152"/>
    </location>
    <ligand>
        <name>(2R)-3-phosphoglycerate</name>
        <dbReference type="ChEBI" id="CHEBI:58272"/>
    </ligand>
</feature>